<sequence length="87" mass="8886">MLIVAAGLLAGCSSMLSEMPQQIGGLPAGAPERSAVPPAYPAVNDVPHARADRPLTDAERKKVQADLDAARAAAAKRAGATAPTQER</sequence>
<accession>A0A327KNV0</accession>
<evidence type="ECO:0000313" key="2">
    <source>
        <dbReference type="EMBL" id="RAI39025.1"/>
    </source>
</evidence>
<keyword evidence="3" id="KW-1185">Reference proteome</keyword>
<dbReference type="EMBL" id="NPEX01000316">
    <property type="protein sequence ID" value="RAI39025.1"/>
    <property type="molecule type" value="Genomic_DNA"/>
</dbReference>
<feature type="compositionally biased region" description="Basic and acidic residues" evidence="1">
    <location>
        <begin position="47"/>
        <end position="58"/>
    </location>
</feature>
<comment type="caution">
    <text evidence="2">The sequence shown here is derived from an EMBL/GenBank/DDBJ whole genome shotgun (WGS) entry which is preliminary data.</text>
</comment>
<dbReference type="Proteomes" id="UP000249130">
    <property type="component" value="Unassembled WGS sequence"/>
</dbReference>
<evidence type="ECO:0000256" key="1">
    <source>
        <dbReference type="SAM" id="MobiDB-lite"/>
    </source>
</evidence>
<gene>
    <name evidence="2" type="ORF">CH341_26700</name>
</gene>
<evidence type="ECO:0000313" key="3">
    <source>
        <dbReference type="Proteomes" id="UP000249130"/>
    </source>
</evidence>
<proteinExistence type="predicted"/>
<dbReference type="AlphaFoldDB" id="A0A327KNV0"/>
<reference evidence="2 3" key="1">
    <citation type="submission" date="2017-07" db="EMBL/GenBank/DDBJ databases">
        <title>Draft Genome Sequences of Select Purple Nonsulfur Bacteria.</title>
        <authorList>
            <person name="Lasarre B."/>
            <person name="Mckinlay J.B."/>
        </authorList>
    </citation>
    <scope>NUCLEOTIDE SEQUENCE [LARGE SCALE GENOMIC DNA]</scope>
    <source>
        <strain evidence="2 3">DSM 5909</strain>
    </source>
</reference>
<dbReference type="OrthoDB" id="8482116at2"/>
<organism evidence="2 3">
    <name type="scientific">Rhodoplanes roseus</name>
    <dbReference type="NCBI Taxonomy" id="29409"/>
    <lineage>
        <taxon>Bacteria</taxon>
        <taxon>Pseudomonadati</taxon>
        <taxon>Pseudomonadota</taxon>
        <taxon>Alphaproteobacteria</taxon>
        <taxon>Hyphomicrobiales</taxon>
        <taxon>Nitrobacteraceae</taxon>
        <taxon>Rhodoplanes</taxon>
    </lineage>
</organism>
<feature type="region of interest" description="Disordered" evidence="1">
    <location>
        <begin position="27"/>
        <end position="58"/>
    </location>
</feature>
<dbReference type="RefSeq" id="WP_111422031.1">
    <property type="nucleotide sequence ID" value="NZ_NPEX01000316.1"/>
</dbReference>
<name>A0A327KNV0_9BRAD</name>
<protein>
    <submittedName>
        <fullName evidence="2">Uncharacterized protein</fullName>
    </submittedName>
</protein>